<sequence>MKTIFYYDENFVYSRQYDYFEGEILPEMSTDIAPPQSLYLGKFDPKKKQWNESASQEYKDSLQVELKPPEINLVKQQVSDLYYLIAMGGGI</sequence>
<dbReference type="AlphaFoldDB" id="A0AB34QU61"/>
<dbReference type="EMBL" id="JXCL01000040">
    <property type="protein sequence ID" value="KIL12242.1"/>
    <property type="molecule type" value="Genomic_DNA"/>
</dbReference>
<comment type="caution">
    <text evidence="1">The sequence shown here is derived from an EMBL/GenBank/DDBJ whole genome shotgun (WGS) entry which is preliminary data.</text>
</comment>
<dbReference type="Proteomes" id="UP000031978">
    <property type="component" value="Unassembled WGS sequence"/>
</dbReference>
<reference evidence="1 2" key="1">
    <citation type="submission" date="2014-12" db="EMBL/GenBank/DDBJ databases">
        <title>Draft Genome Sequences of Five Spore-Forming Food Isolates of Bacillus pumilus.</title>
        <authorList>
            <person name="de Jong A."/>
            <person name="van Heel A.J."/>
            <person name="Montalban-Lopez M."/>
            <person name="Krawczyk A.O."/>
            <person name="Berendsen E.M."/>
            <person name="Wells-Bennik M."/>
            <person name="Kuipers O.P."/>
        </authorList>
    </citation>
    <scope>NUCLEOTIDE SEQUENCE [LARGE SCALE GENOMIC DNA]</scope>
    <source>
        <strain evidence="1 2">B4127</strain>
    </source>
</reference>
<gene>
    <name evidence="1" type="ORF">B4127_1573</name>
</gene>
<accession>A0AB34QU61</accession>
<organism evidence="1 2">
    <name type="scientific">Bacillus pumilus</name>
    <name type="common">Bacillus mesentericus</name>
    <dbReference type="NCBI Taxonomy" id="1408"/>
    <lineage>
        <taxon>Bacteria</taxon>
        <taxon>Bacillati</taxon>
        <taxon>Bacillota</taxon>
        <taxon>Bacilli</taxon>
        <taxon>Bacillales</taxon>
        <taxon>Bacillaceae</taxon>
        <taxon>Bacillus</taxon>
    </lineage>
</organism>
<protein>
    <submittedName>
        <fullName evidence="1">Uncharacterized protein</fullName>
    </submittedName>
</protein>
<evidence type="ECO:0000313" key="2">
    <source>
        <dbReference type="Proteomes" id="UP000031978"/>
    </source>
</evidence>
<dbReference type="RefSeq" id="WP_044141790.1">
    <property type="nucleotide sequence ID" value="NZ_JXCL01000040.1"/>
</dbReference>
<proteinExistence type="predicted"/>
<evidence type="ECO:0000313" key="1">
    <source>
        <dbReference type="EMBL" id="KIL12242.1"/>
    </source>
</evidence>
<name>A0AB34QU61_BACPU</name>